<accession>A0A645HCB5</accession>
<organism evidence="1">
    <name type="scientific">bioreactor metagenome</name>
    <dbReference type="NCBI Taxonomy" id="1076179"/>
    <lineage>
        <taxon>unclassified sequences</taxon>
        <taxon>metagenomes</taxon>
        <taxon>ecological metagenomes</taxon>
    </lineage>
</organism>
<dbReference type="EMBL" id="VSSQ01090932">
    <property type="protein sequence ID" value="MPN36671.1"/>
    <property type="molecule type" value="Genomic_DNA"/>
</dbReference>
<protein>
    <submittedName>
        <fullName evidence="1">Uncharacterized protein</fullName>
    </submittedName>
</protein>
<sequence>MFGDDALRLDRRHFYVCDLFLAALEDFDDRLELADADTACLSDGDCAGKTFFGDFLYERIENGARTGGNAAGCHADDDTNVVNSLAKRNFILHFLSDCRKLLQ</sequence>
<proteinExistence type="predicted"/>
<comment type="caution">
    <text evidence="1">The sequence shown here is derived from an EMBL/GenBank/DDBJ whole genome shotgun (WGS) entry which is preliminary data.</text>
</comment>
<dbReference type="AlphaFoldDB" id="A0A645HCB5"/>
<reference evidence="1" key="1">
    <citation type="submission" date="2019-08" db="EMBL/GenBank/DDBJ databases">
        <authorList>
            <person name="Kucharzyk K."/>
            <person name="Murdoch R.W."/>
            <person name="Higgins S."/>
            <person name="Loffler F."/>
        </authorList>
    </citation>
    <scope>NUCLEOTIDE SEQUENCE</scope>
</reference>
<gene>
    <name evidence="1" type="ORF">SDC9_184181</name>
</gene>
<name>A0A645HCB5_9ZZZZ</name>
<evidence type="ECO:0000313" key="1">
    <source>
        <dbReference type="EMBL" id="MPN36671.1"/>
    </source>
</evidence>